<evidence type="ECO:0000313" key="9">
    <source>
        <dbReference type="Proteomes" id="UP000199492"/>
    </source>
</evidence>
<keyword evidence="9" id="KW-1185">Reference proteome</keyword>
<dbReference type="Pfam" id="PF07676">
    <property type="entry name" value="PD40"/>
    <property type="match status" value="1"/>
</dbReference>
<dbReference type="SUPFAM" id="SSF103088">
    <property type="entry name" value="OmpA-like"/>
    <property type="match status" value="1"/>
</dbReference>
<organism evidence="8 9">
    <name type="scientific">Winogradskyella thalassocola</name>
    <dbReference type="NCBI Taxonomy" id="262004"/>
    <lineage>
        <taxon>Bacteria</taxon>
        <taxon>Pseudomonadati</taxon>
        <taxon>Bacteroidota</taxon>
        <taxon>Flavobacteriia</taxon>
        <taxon>Flavobacteriales</taxon>
        <taxon>Flavobacteriaceae</taxon>
        <taxon>Winogradskyella</taxon>
    </lineage>
</organism>
<evidence type="ECO:0000256" key="4">
    <source>
        <dbReference type="PROSITE-ProRule" id="PRU00339"/>
    </source>
</evidence>
<evidence type="ECO:0000313" key="8">
    <source>
        <dbReference type="EMBL" id="SDH97338.1"/>
    </source>
</evidence>
<keyword evidence="2 5" id="KW-0472">Membrane</keyword>
<dbReference type="SUPFAM" id="SSF48452">
    <property type="entry name" value="TPR-like"/>
    <property type="match status" value="1"/>
</dbReference>
<dbReference type="GO" id="GO:0009279">
    <property type="term" value="C:cell outer membrane"/>
    <property type="evidence" value="ECO:0007669"/>
    <property type="project" value="UniProtKB-SubCell"/>
</dbReference>
<evidence type="ECO:0000256" key="2">
    <source>
        <dbReference type="ARBA" id="ARBA00023136"/>
    </source>
</evidence>
<dbReference type="PANTHER" id="PTHR30329">
    <property type="entry name" value="STATOR ELEMENT OF FLAGELLAR MOTOR COMPLEX"/>
    <property type="match status" value="1"/>
</dbReference>
<dbReference type="SUPFAM" id="SSF82171">
    <property type="entry name" value="DPP6 N-terminal domain-like"/>
    <property type="match status" value="1"/>
</dbReference>
<evidence type="ECO:0000256" key="1">
    <source>
        <dbReference type="ARBA" id="ARBA00004442"/>
    </source>
</evidence>
<dbReference type="OrthoDB" id="9809364at2"/>
<dbReference type="InterPro" id="IPR006665">
    <property type="entry name" value="OmpA-like"/>
</dbReference>
<dbReference type="PRINTS" id="PR01021">
    <property type="entry name" value="OMPADOMAIN"/>
</dbReference>
<gene>
    <name evidence="8" type="ORF">SAMN04489796_10616</name>
</gene>
<reference evidence="9" key="1">
    <citation type="submission" date="2016-10" db="EMBL/GenBank/DDBJ databases">
        <authorList>
            <person name="Varghese N."/>
            <person name="Submissions S."/>
        </authorList>
    </citation>
    <scope>NUCLEOTIDE SEQUENCE [LARGE SCALE GENOMIC DNA]</scope>
    <source>
        <strain evidence="9">DSM 15363</strain>
    </source>
</reference>
<dbReference type="InterPro" id="IPR050330">
    <property type="entry name" value="Bact_OuterMem_StrucFunc"/>
</dbReference>
<dbReference type="Pfam" id="PF00691">
    <property type="entry name" value="OmpA"/>
    <property type="match status" value="1"/>
</dbReference>
<feature type="domain" description="OmpA-like" evidence="7">
    <location>
        <begin position="511"/>
        <end position="628"/>
    </location>
</feature>
<feature type="signal peptide" evidence="6">
    <location>
        <begin position="1"/>
        <end position="27"/>
    </location>
</feature>
<keyword evidence="4" id="KW-0802">TPR repeat</keyword>
<evidence type="ECO:0000256" key="6">
    <source>
        <dbReference type="SAM" id="SignalP"/>
    </source>
</evidence>
<dbReference type="Proteomes" id="UP000199492">
    <property type="component" value="Unassembled WGS sequence"/>
</dbReference>
<dbReference type="InterPro" id="IPR006664">
    <property type="entry name" value="OMP_bac"/>
</dbReference>
<feature type="chain" id="PRO_5011626640" evidence="6">
    <location>
        <begin position="28"/>
        <end position="628"/>
    </location>
</feature>
<keyword evidence="3" id="KW-0998">Cell outer membrane</keyword>
<name>A0A1G8GSE1_9FLAO</name>
<dbReference type="CDD" id="cd07185">
    <property type="entry name" value="OmpA_C-like"/>
    <property type="match status" value="1"/>
</dbReference>
<evidence type="ECO:0000256" key="5">
    <source>
        <dbReference type="PROSITE-ProRule" id="PRU00473"/>
    </source>
</evidence>
<comment type="subcellular location">
    <subcellularLocation>
        <location evidence="1">Cell outer membrane</location>
    </subcellularLocation>
</comment>
<dbReference type="InterPro" id="IPR011659">
    <property type="entry name" value="WD40"/>
</dbReference>
<evidence type="ECO:0000256" key="3">
    <source>
        <dbReference type="ARBA" id="ARBA00023237"/>
    </source>
</evidence>
<proteinExistence type="predicted"/>
<feature type="repeat" description="TPR" evidence="4">
    <location>
        <begin position="50"/>
        <end position="83"/>
    </location>
</feature>
<dbReference type="PROSITE" id="PS50005">
    <property type="entry name" value="TPR"/>
    <property type="match status" value="1"/>
</dbReference>
<dbReference type="Gene3D" id="3.30.1330.60">
    <property type="entry name" value="OmpA-like domain"/>
    <property type="match status" value="1"/>
</dbReference>
<dbReference type="Gene3D" id="2.60.40.1120">
    <property type="entry name" value="Carboxypeptidase-like, regulatory domain"/>
    <property type="match status" value="1"/>
</dbReference>
<keyword evidence="6" id="KW-0732">Signal</keyword>
<dbReference type="Gene3D" id="1.25.40.10">
    <property type="entry name" value="Tetratricopeptide repeat domain"/>
    <property type="match status" value="1"/>
</dbReference>
<dbReference type="InterPro" id="IPR011990">
    <property type="entry name" value="TPR-like_helical_dom_sf"/>
</dbReference>
<dbReference type="EMBL" id="FNCZ01000006">
    <property type="protein sequence ID" value="SDH97338.1"/>
    <property type="molecule type" value="Genomic_DNA"/>
</dbReference>
<accession>A0A1G8GSE1</accession>
<dbReference type="InterPro" id="IPR008969">
    <property type="entry name" value="CarboxyPept-like_regulatory"/>
</dbReference>
<dbReference type="InterPro" id="IPR019734">
    <property type="entry name" value="TPR_rpt"/>
</dbReference>
<dbReference type="PROSITE" id="PS51123">
    <property type="entry name" value="OMPA_2"/>
    <property type="match status" value="1"/>
</dbReference>
<sequence>MKTFKLYILLTALATGILCFSQSSSKAHMLYENRAYVEAAEIFTSLPKTADNLEKLGDCYYYNSEFDKAYKAYKQVYDLKISTELTEDFYFKYFQVLKGTKNYEKADEISTRHLNDTINTPELKELLKRIVPYKYELKNLTEDVGGSSFGVGLHGDKIVFASTKNIENPNYKWNGKPYLDLYEGIVSTKDGDITLDSIQPLNDEINAVKQHESNAVFTKDGKFMYFSRNLKKRIDLDSTKIAVVSIFRAELVDNEWTNVEPVSFSSETYSTMHPSLNSDETRLYFSSDMPNTLGSFDIFYVDVYADNSFGTPINLGENINTIRREQFPFVAKDSTLYFSSNGKHGFGGLDLFASSVNNNEFLEALNLGETINSEKDDFAFVVIDSINTGYISSNRSGLDNIYTFKRIENERTYFIEGLVTDKVTGKILPNTTVTLFDKDGNVVAEQLVGEDGRYKLPTQPSQKYSVEGFQPKYIPQLEFFDTNDKGNIEFNIELEIESYKDAEEIVTDDDEGNTYIELENIYFDFAKWDIKPQAARTLDVLVALLTKYPRMEIQLGAHTDSRAGYEFNMDLSEKRARATLEYLVENGIPRARLTSKGYGETKPLVPCGENCTETEFSINRRCEFLILK</sequence>
<dbReference type="InterPro" id="IPR036737">
    <property type="entry name" value="OmpA-like_sf"/>
</dbReference>
<protein>
    <submittedName>
        <fullName evidence="8">Outer membrane protein OmpA</fullName>
    </submittedName>
</protein>
<dbReference type="SUPFAM" id="SSF49464">
    <property type="entry name" value="Carboxypeptidase regulatory domain-like"/>
    <property type="match status" value="1"/>
</dbReference>
<dbReference type="STRING" id="262004.SAMN04489796_10616"/>
<dbReference type="PANTHER" id="PTHR30329:SF21">
    <property type="entry name" value="LIPOPROTEIN YIAD-RELATED"/>
    <property type="match status" value="1"/>
</dbReference>
<dbReference type="RefSeq" id="WP_092468946.1">
    <property type="nucleotide sequence ID" value="NZ_FNCZ01000006.1"/>
</dbReference>
<dbReference type="AlphaFoldDB" id="A0A1G8GSE1"/>
<evidence type="ECO:0000259" key="7">
    <source>
        <dbReference type="PROSITE" id="PS51123"/>
    </source>
</evidence>